<sequence>MEDEWSEPFHLRWDEDKRGADLKPICAIVFERNSPWKGHIELKSENIVSPLPDFRGCESFYICLGKGPTFTRSSWRAMMQTLQGSRPETERAVYMSTPTNQDNIIIVTPPSFQDGVFQTEDRVKVYYTTKSHLERLAHRQSNRSTTHPPSTSSKPSTSSSNPSAKTQPTPPQPTSTSRSTSREINRNAHPSSRDPNPQNPDPRPQDPRLPDPRGHSHDPRPPPPLGPPAPTQIRSSLAQETRPPVVQDKRSTDPPPPPLQRKVSLSHIPLSPPPMDPRRPSQDPAPSSMPSKSSVQDPRQQIHEARSLTPSSRPLPPLDTRTTSSQGTTRDTRGPTQDPRTTSSRLPPHSDPRQQTHEARSVQENRSPPPMSPPRFGGKMDKTISSPMSPPYSPSHSRQSPSINSPSWKENPTKIRSNPREEDRLGDGGEVPQAKRHKSSDSPVDTESRRDKRGEWLVVDRHLTLPVIPPLVITMETVHLLSSYYDDWLLGALLEFVHFSHDAQSSRCNIFARPSTQNNQQNNIYITDDGHGMDRDATRKMLHPDPTVSLAERPNLGANVVGGAMALTFDLLVVTKTNTLLTIGLFSKRLNEKRDKKENLKIPLVTWDLSKSTVIAWVDRIRRFQTDPTSPANEADADNMVRDIGKFAELSGMDKVQLLEWAKKYFKTTGNMFILTRVRDDIDTKTDVRDMLLKPHGGKQPLRTTAATDVDFSLKACLSLMFLEPKMTILVQGDEVKCLNLKTTMEKPKAYKFSSTCDLTLGIVPKFRDQNRSGLMLYWKNILVQPFFPISAEGQPGLIGLADVSNLIPTPSKLEFQHNETYRETSDWLQRKVEEYKNWQLSETIEEMKREKLELLKSRNIPEESDPLLQRAKIVRTNSEKRMSLEGKVKGKVMRGSSLENVAKSPPAKVAEASPKTTKPKSPGNFGGNSLTTGEVKRPRGRPRKTPVEIKENFNKILNSGASSTTPIVALKPSTTVMASKPTTTSQVGRPPSTTSQVGKTPSVPTTMTPMISSTVPSTIIPQKVQEPDDDDDDGGGMMPDIDDFDMDIDDVPDVPPNTAPKPPPVTPIPPTQPRMPISTQPPTQPTVTQAPSTQPSPIWTSPVSHNFGSISLSSYPNKNVPSPKMTSPKSSSSISSPMISSSSLSSSPSPSGIVFGIRNNPMQFNPASMSSPPPLVEEGSPLTFGKKRTRNEEEKTGN</sequence>
<dbReference type="PANTHER" id="PTHR23336">
    <property type="entry name" value="ZINC FINGER CW-TYPE COILED-COIL DOMAIN PROTEIN 3"/>
    <property type="match status" value="1"/>
</dbReference>
<feature type="compositionally biased region" description="Polar residues" evidence="1">
    <location>
        <begin position="322"/>
        <end position="345"/>
    </location>
</feature>
<accession>A0A2P6MPB3</accession>
<feature type="compositionally biased region" description="Basic and acidic residues" evidence="1">
    <location>
        <begin position="348"/>
        <end position="363"/>
    </location>
</feature>
<dbReference type="OrthoDB" id="757982at2759"/>
<evidence type="ECO:0000256" key="1">
    <source>
        <dbReference type="SAM" id="MobiDB-lite"/>
    </source>
</evidence>
<dbReference type="GO" id="GO:0005634">
    <property type="term" value="C:nucleus"/>
    <property type="evidence" value="ECO:0007669"/>
    <property type="project" value="TreeGrafter"/>
</dbReference>
<dbReference type="InParanoid" id="A0A2P6MPB3"/>
<evidence type="ECO:0000313" key="4">
    <source>
        <dbReference type="Proteomes" id="UP000241769"/>
    </source>
</evidence>
<dbReference type="PANTHER" id="PTHR23336:SF11">
    <property type="entry name" value="OS06G0622000 PROTEIN"/>
    <property type="match status" value="1"/>
</dbReference>
<dbReference type="EMBL" id="MDYQ01000599">
    <property type="protein sequence ID" value="PRP73522.1"/>
    <property type="molecule type" value="Genomic_DNA"/>
</dbReference>
<protein>
    <submittedName>
        <fullName evidence="3">Serine/arginine repetitive matrix protein 1</fullName>
    </submittedName>
</protein>
<feature type="region of interest" description="Disordered" evidence="1">
    <location>
        <begin position="973"/>
        <end position="1199"/>
    </location>
</feature>
<gene>
    <name evidence="3" type="ORF">PROFUN_02531</name>
</gene>
<feature type="compositionally biased region" description="Polar residues" evidence="1">
    <location>
        <begin position="398"/>
        <end position="416"/>
    </location>
</feature>
<feature type="region of interest" description="Disordered" evidence="1">
    <location>
        <begin position="134"/>
        <end position="451"/>
    </location>
</feature>
<feature type="compositionally biased region" description="Acidic residues" evidence="1">
    <location>
        <begin position="1028"/>
        <end position="1053"/>
    </location>
</feature>
<dbReference type="GO" id="GO:0016887">
    <property type="term" value="F:ATP hydrolysis activity"/>
    <property type="evidence" value="ECO:0007669"/>
    <property type="project" value="InterPro"/>
</dbReference>
<dbReference type="Proteomes" id="UP000241769">
    <property type="component" value="Unassembled WGS sequence"/>
</dbReference>
<feature type="compositionally biased region" description="Low complexity" evidence="1">
    <location>
        <begin position="1075"/>
        <end position="1098"/>
    </location>
</feature>
<dbReference type="Pfam" id="PF13589">
    <property type="entry name" value="HATPase_c_3"/>
    <property type="match status" value="1"/>
</dbReference>
<organism evidence="3 4">
    <name type="scientific">Planoprotostelium fungivorum</name>
    <dbReference type="NCBI Taxonomy" id="1890364"/>
    <lineage>
        <taxon>Eukaryota</taxon>
        <taxon>Amoebozoa</taxon>
        <taxon>Evosea</taxon>
        <taxon>Variosea</taxon>
        <taxon>Cavosteliida</taxon>
        <taxon>Cavosteliaceae</taxon>
        <taxon>Planoprotostelium</taxon>
    </lineage>
</organism>
<feature type="compositionally biased region" description="Low complexity" evidence="1">
    <location>
        <begin position="1122"/>
        <end position="1152"/>
    </location>
</feature>
<feature type="compositionally biased region" description="Pro residues" evidence="1">
    <location>
        <begin position="1054"/>
        <end position="1074"/>
    </location>
</feature>
<feature type="compositionally biased region" description="Polar residues" evidence="1">
    <location>
        <begin position="1099"/>
        <end position="1121"/>
    </location>
</feature>
<feature type="compositionally biased region" description="Basic and acidic residues" evidence="1">
    <location>
        <begin position="418"/>
        <end position="427"/>
    </location>
</feature>
<feature type="domain" description="Morc S5" evidence="2">
    <location>
        <begin position="712"/>
        <end position="836"/>
    </location>
</feature>
<dbReference type="InterPro" id="IPR041006">
    <property type="entry name" value="Morc_S5"/>
</dbReference>
<reference evidence="3 4" key="1">
    <citation type="journal article" date="2018" name="Genome Biol. Evol.">
        <title>Multiple Roots of Fruiting Body Formation in Amoebozoa.</title>
        <authorList>
            <person name="Hillmann F."/>
            <person name="Forbes G."/>
            <person name="Novohradska S."/>
            <person name="Ferling I."/>
            <person name="Riege K."/>
            <person name="Groth M."/>
            <person name="Westermann M."/>
            <person name="Marz M."/>
            <person name="Spaller T."/>
            <person name="Winckler T."/>
            <person name="Schaap P."/>
            <person name="Glockner G."/>
        </authorList>
    </citation>
    <scope>NUCLEOTIDE SEQUENCE [LARGE SCALE GENOMIC DNA]</scope>
    <source>
        <strain evidence="3 4">Jena</strain>
    </source>
</reference>
<feature type="compositionally biased region" description="Polar residues" evidence="1">
    <location>
        <begin position="973"/>
        <end position="1021"/>
    </location>
</feature>
<dbReference type="Pfam" id="PF17942">
    <property type="entry name" value="Morc6_S5"/>
    <property type="match status" value="1"/>
</dbReference>
<feature type="compositionally biased region" description="Basic and acidic residues" evidence="1">
    <location>
        <begin position="203"/>
        <end position="220"/>
    </location>
</feature>
<feature type="compositionally biased region" description="Polar residues" evidence="1">
    <location>
        <begin position="288"/>
        <end position="299"/>
    </location>
</feature>
<dbReference type="AlphaFoldDB" id="A0A2P6MPB3"/>
<feature type="region of interest" description="Disordered" evidence="1">
    <location>
        <begin position="891"/>
        <end position="945"/>
    </location>
</feature>
<feature type="compositionally biased region" description="Pro residues" evidence="1">
    <location>
        <begin position="221"/>
        <end position="230"/>
    </location>
</feature>
<keyword evidence="4" id="KW-1185">Reference proteome</keyword>
<feature type="compositionally biased region" description="Low complexity" evidence="1">
    <location>
        <begin position="142"/>
        <end position="167"/>
    </location>
</feature>
<proteinExistence type="predicted"/>
<dbReference type="InterPro" id="IPR045261">
    <property type="entry name" value="MORC_ATPase"/>
</dbReference>
<evidence type="ECO:0000313" key="3">
    <source>
        <dbReference type="EMBL" id="PRP73522.1"/>
    </source>
</evidence>
<name>A0A2P6MPB3_9EUKA</name>
<feature type="compositionally biased region" description="Polar residues" evidence="1">
    <location>
        <begin position="1161"/>
        <end position="1171"/>
    </location>
</feature>
<evidence type="ECO:0000259" key="2">
    <source>
        <dbReference type="Pfam" id="PF17942"/>
    </source>
</evidence>
<comment type="caution">
    <text evidence="3">The sequence shown here is derived from an EMBL/GenBank/DDBJ whole genome shotgun (WGS) entry which is preliminary data.</text>
</comment>